<evidence type="ECO:0000256" key="1">
    <source>
        <dbReference type="SAM" id="Phobius"/>
    </source>
</evidence>
<protein>
    <recommendedName>
        <fullName evidence="4">Phospholipid-binding protein, PBP family</fullName>
    </recommendedName>
</protein>
<evidence type="ECO:0000313" key="3">
    <source>
        <dbReference type="Proteomes" id="UP000198535"/>
    </source>
</evidence>
<gene>
    <name evidence="2" type="ORF">SAMN04488696_2505</name>
</gene>
<dbReference type="InterPro" id="IPR005247">
    <property type="entry name" value="YbhB_YbcL/LppC-like"/>
</dbReference>
<dbReference type="AlphaFoldDB" id="A0A1I4U2M2"/>
<proteinExistence type="predicted"/>
<name>A0A1I4U2M2_9EURY</name>
<keyword evidence="1" id="KW-0472">Membrane</keyword>
<dbReference type="CDD" id="cd00865">
    <property type="entry name" value="PEBP_bact_arch"/>
    <property type="match status" value="1"/>
</dbReference>
<dbReference type="SUPFAM" id="SSF49777">
    <property type="entry name" value="PEBP-like"/>
    <property type="match status" value="1"/>
</dbReference>
<keyword evidence="3" id="KW-1185">Reference proteome</keyword>
<dbReference type="RefSeq" id="WP_245748045.1">
    <property type="nucleotide sequence ID" value="NZ_FOUJ01000006.1"/>
</dbReference>
<dbReference type="PANTHER" id="PTHR30289">
    <property type="entry name" value="UNCHARACTERIZED PROTEIN YBCL-RELATED"/>
    <property type="match status" value="1"/>
</dbReference>
<dbReference type="Gene3D" id="3.90.280.10">
    <property type="entry name" value="PEBP-like"/>
    <property type="match status" value="1"/>
</dbReference>
<keyword evidence="1" id="KW-0812">Transmembrane</keyword>
<reference evidence="3" key="1">
    <citation type="submission" date="2016-10" db="EMBL/GenBank/DDBJ databases">
        <authorList>
            <person name="Varghese N."/>
            <person name="Submissions S."/>
        </authorList>
    </citation>
    <scope>NUCLEOTIDE SEQUENCE [LARGE SCALE GENOMIC DNA]</scope>
    <source>
        <strain evidence="3">Mob M</strain>
    </source>
</reference>
<keyword evidence="1" id="KW-1133">Transmembrane helix</keyword>
<dbReference type="Pfam" id="PF01161">
    <property type="entry name" value="PBP"/>
    <property type="match status" value="1"/>
</dbReference>
<dbReference type="Proteomes" id="UP000198535">
    <property type="component" value="Unassembled WGS sequence"/>
</dbReference>
<sequence>MSGVNSPGTHLLKNIVSIQSSIGITAVIILFLFMLPMSGCVEPAVEEPDDVPDPYDVNITPDEPSVPQELINDAHVAELKVTSSAFENGSTIPELYTCDSENINPALEVSDIPDGVGSLLLIMDDPDAPMGTFTHWVVWNIRPDEQIDEDSVPGVEGANGAGKASYTGPCPPSGTHRYFFKFYALDTEIDIESGSERSLVEDAMDGHVVAYGELVGLYSRS</sequence>
<dbReference type="InterPro" id="IPR036610">
    <property type="entry name" value="PEBP-like_sf"/>
</dbReference>
<dbReference type="InterPro" id="IPR008914">
    <property type="entry name" value="PEBP"/>
</dbReference>
<organism evidence="2 3">
    <name type="scientific">Methanolobus profundi</name>
    <dbReference type="NCBI Taxonomy" id="487685"/>
    <lineage>
        <taxon>Archaea</taxon>
        <taxon>Methanobacteriati</taxon>
        <taxon>Methanobacteriota</taxon>
        <taxon>Stenosarchaea group</taxon>
        <taxon>Methanomicrobia</taxon>
        <taxon>Methanosarcinales</taxon>
        <taxon>Methanosarcinaceae</taxon>
        <taxon>Methanolobus</taxon>
    </lineage>
</organism>
<evidence type="ECO:0008006" key="4">
    <source>
        <dbReference type="Google" id="ProtNLM"/>
    </source>
</evidence>
<dbReference type="PANTHER" id="PTHR30289:SF1">
    <property type="entry name" value="PEBP (PHOSPHATIDYLETHANOLAMINE-BINDING PROTEIN) FAMILY PROTEIN"/>
    <property type="match status" value="1"/>
</dbReference>
<dbReference type="NCBIfam" id="TIGR00481">
    <property type="entry name" value="YbhB/YbcL family Raf kinase inhibitor-like protein"/>
    <property type="match status" value="1"/>
</dbReference>
<dbReference type="EMBL" id="FOUJ01000006">
    <property type="protein sequence ID" value="SFM82963.1"/>
    <property type="molecule type" value="Genomic_DNA"/>
</dbReference>
<dbReference type="STRING" id="487685.SAMN04488696_2505"/>
<feature type="transmembrane region" description="Helical" evidence="1">
    <location>
        <begin position="15"/>
        <end position="35"/>
    </location>
</feature>
<evidence type="ECO:0000313" key="2">
    <source>
        <dbReference type="EMBL" id="SFM82963.1"/>
    </source>
</evidence>
<accession>A0A1I4U2M2</accession>